<comment type="caution">
    <text evidence="2">The sequence shown here is derived from an EMBL/GenBank/DDBJ whole genome shotgun (WGS) entry which is preliminary data.</text>
</comment>
<feature type="region of interest" description="Disordered" evidence="1">
    <location>
        <begin position="21"/>
        <end position="88"/>
    </location>
</feature>
<dbReference type="RefSeq" id="WP_252443218.1">
    <property type="nucleotide sequence ID" value="NZ_JAGSOV010000059.1"/>
</dbReference>
<feature type="compositionally biased region" description="Gly residues" evidence="1">
    <location>
        <begin position="49"/>
        <end position="58"/>
    </location>
</feature>
<name>A0ABT1A738_9PSEU</name>
<reference evidence="2" key="1">
    <citation type="submission" date="2021-04" db="EMBL/GenBank/DDBJ databases">
        <title>Pseudonocardia sp. nov., isolated from sandy soil of mangrove forest.</title>
        <authorList>
            <person name="Zan Z."/>
            <person name="Huang R."/>
            <person name="Liu W."/>
        </authorList>
    </citation>
    <scope>NUCLEOTIDE SEQUENCE</scope>
    <source>
        <strain evidence="2">S2-4</strain>
    </source>
</reference>
<protein>
    <submittedName>
        <fullName evidence="2">Uncharacterized protein</fullName>
    </submittedName>
</protein>
<keyword evidence="3" id="KW-1185">Reference proteome</keyword>
<accession>A0ABT1A738</accession>
<organism evidence="2 3">
    <name type="scientific">Pseudonocardia humida</name>
    <dbReference type="NCBI Taxonomy" id="2800819"/>
    <lineage>
        <taxon>Bacteria</taxon>
        <taxon>Bacillati</taxon>
        <taxon>Actinomycetota</taxon>
        <taxon>Actinomycetes</taxon>
        <taxon>Pseudonocardiales</taxon>
        <taxon>Pseudonocardiaceae</taxon>
        <taxon>Pseudonocardia</taxon>
    </lineage>
</organism>
<dbReference type="EMBL" id="JAGSOV010000059">
    <property type="protein sequence ID" value="MCO1658847.1"/>
    <property type="molecule type" value="Genomic_DNA"/>
</dbReference>
<gene>
    <name evidence="2" type="ORF">KDL28_27630</name>
</gene>
<dbReference type="Proteomes" id="UP001165283">
    <property type="component" value="Unassembled WGS sequence"/>
</dbReference>
<evidence type="ECO:0000313" key="2">
    <source>
        <dbReference type="EMBL" id="MCO1658847.1"/>
    </source>
</evidence>
<feature type="compositionally biased region" description="Polar residues" evidence="1">
    <location>
        <begin position="79"/>
        <end position="88"/>
    </location>
</feature>
<evidence type="ECO:0000256" key="1">
    <source>
        <dbReference type="SAM" id="MobiDB-lite"/>
    </source>
</evidence>
<sequence length="88" mass="8276">MLPVGLGVVLLVTLLVALTSGDGSGYLGSSDPGSDDTGSDDTGSDDTGSGAGGSGGGTSFYDGGSITTTEDGELIYSDTAGNGFSTGG</sequence>
<evidence type="ECO:0000313" key="3">
    <source>
        <dbReference type="Proteomes" id="UP001165283"/>
    </source>
</evidence>
<proteinExistence type="predicted"/>
<feature type="compositionally biased region" description="Acidic residues" evidence="1">
    <location>
        <begin position="33"/>
        <end position="44"/>
    </location>
</feature>
<feature type="compositionally biased region" description="Low complexity" evidence="1">
    <location>
        <begin position="21"/>
        <end position="32"/>
    </location>
</feature>